<feature type="region of interest" description="Disordered" evidence="3">
    <location>
        <begin position="651"/>
        <end position="682"/>
    </location>
</feature>
<feature type="compositionally biased region" description="Basic and acidic residues" evidence="3">
    <location>
        <begin position="378"/>
        <end position="387"/>
    </location>
</feature>
<dbReference type="PROSITE" id="PS00972">
    <property type="entry name" value="USP_1"/>
    <property type="match status" value="1"/>
</dbReference>
<dbReference type="AlphaFoldDB" id="A0A553NF52"/>
<evidence type="ECO:0000259" key="4">
    <source>
        <dbReference type="PROSITE" id="PS50235"/>
    </source>
</evidence>
<feature type="compositionally biased region" description="Acidic residues" evidence="3">
    <location>
        <begin position="668"/>
        <end position="682"/>
    </location>
</feature>
<name>A0A553NF52_TIGCA</name>
<dbReference type="InterPro" id="IPR038765">
    <property type="entry name" value="Papain-like_cys_pep_sf"/>
</dbReference>
<dbReference type="PROSITE" id="PS50235">
    <property type="entry name" value="USP_3"/>
    <property type="match status" value="1"/>
</dbReference>
<keyword evidence="2" id="KW-0833">Ubl conjugation pathway</keyword>
<feature type="region of interest" description="Disordered" evidence="3">
    <location>
        <begin position="74"/>
        <end position="104"/>
    </location>
</feature>
<dbReference type="GO" id="GO:0016579">
    <property type="term" value="P:protein deubiquitination"/>
    <property type="evidence" value="ECO:0007669"/>
    <property type="project" value="InterPro"/>
</dbReference>
<organism evidence="5 6">
    <name type="scientific">Tigriopus californicus</name>
    <name type="common">Marine copepod</name>
    <dbReference type="NCBI Taxonomy" id="6832"/>
    <lineage>
        <taxon>Eukaryota</taxon>
        <taxon>Metazoa</taxon>
        <taxon>Ecdysozoa</taxon>
        <taxon>Arthropoda</taxon>
        <taxon>Crustacea</taxon>
        <taxon>Multicrustacea</taxon>
        <taxon>Hexanauplia</taxon>
        <taxon>Copepoda</taxon>
        <taxon>Harpacticoida</taxon>
        <taxon>Harpacticidae</taxon>
        <taxon>Tigriopus</taxon>
    </lineage>
</organism>
<dbReference type="OrthoDB" id="10009867at2759"/>
<dbReference type="STRING" id="6832.A0A553NF52"/>
<evidence type="ECO:0000313" key="6">
    <source>
        <dbReference type="Proteomes" id="UP000318571"/>
    </source>
</evidence>
<comment type="catalytic activity">
    <reaction evidence="1 2">
        <text>Thiol-dependent hydrolysis of ester, thioester, amide, peptide and isopeptide bonds formed by the C-terminal Gly of ubiquitin (a 76-residue protein attached to proteins as an intracellular targeting signal).</text>
        <dbReference type="EC" id="3.4.19.12"/>
    </reaction>
</comment>
<feature type="compositionally biased region" description="Basic and acidic residues" evidence="3">
    <location>
        <begin position="78"/>
        <end position="89"/>
    </location>
</feature>
<accession>A0A553NF52</accession>
<evidence type="ECO:0000313" key="5">
    <source>
        <dbReference type="EMBL" id="TRY64028.1"/>
    </source>
</evidence>
<dbReference type="EC" id="3.4.19.12" evidence="2"/>
<keyword evidence="2" id="KW-0645">Protease</keyword>
<evidence type="ECO:0000256" key="1">
    <source>
        <dbReference type="ARBA" id="ARBA00000707"/>
    </source>
</evidence>
<dbReference type="InterPro" id="IPR001394">
    <property type="entry name" value="Peptidase_C19_UCH"/>
</dbReference>
<feature type="region of interest" description="Disordered" evidence="3">
    <location>
        <begin position="378"/>
        <end position="416"/>
    </location>
</feature>
<dbReference type="EMBL" id="VCGU01000458">
    <property type="protein sequence ID" value="TRY64028.1"/>
    <property type="molecule type" value="Genomic_DNA"/>
</dbReference>
<dbReference type="InterPro" id="IPR028889">
    <property type="entry name" value="USP"/>
</dbReference>
<gene>
    <name evidence="5" type="ORF">TCAL_05760</name>
</gene>
<comment type="caution">
    <text evidence="5">The sequence shown here is derived from an EMBL/GenBank/DDBJ whole genome shotgun (WGS) entry which is preliminary data.</text>
</comment>
<dbReference type="InterPro" id="IPR018200">
    <property type="entry name" value="USP_CS"/>
</dbReference>
<protein>
    <recommendedName>
        <fullName evidence="2">Ubiquitin carboxyl-terminal hydrolase</fullName>
        <ecNumber evidence="2">3.4.19.12</ecNumber>
    </recommendedName>
</protein>
<dbReference type="Gene3D" id="3.90.70.10">
    <property type="entry name" value="Cysteine proteinases"/>
    <property type="match status" value="1"/>
</dbReference>
<dbReference type="GO" id="GO:0004843">
    <property type="term" value="F:cysteine-type deubiquitinase activity"/>
    <property type="evidence" value="ECO:0007669"/>
    <property type="project" value="UniProtKB-UniRule"/>
</dbReference>
<feature type="compositionally biased region" description="Polar residues" evidence="3">
    <location>
        <begin position="651"/>
        <end position="661"/>
    </location>
</feature>
<proteinExistence type="inferred from homology"/>
<comment type="similarity">
    <text evidence="2">Belongs to the peptidase C19 family.</text>
</comment>
<dbReference type="SUPFAM" id="SSF54001">
    <property type="entry name" value="Cysteine proteinases"/>
    <property type="match status" value="1"/>
</dbReference>
<keyword evidence="6" id="KW-1185">Reference proteome</keyword>
<dbReference type="PANTHER" id="PTHR21646">
    <property type="entry name" value="UBIQUITIN CARBOXYL-TERMINAL HYDROLASE"/>
    <property type="match status" value="1"/>
</dbReference>
<dbReference type="InterPro" id="IPR050185">
    <property type="entry name" value="Ub_carboxyl-term_hydrolase"/>
</dbReference>
<keyword evidence="2" id="KW-0788">Thiol protease</keyword>
<evidence type="ECO:0000256" key="2">
    <source>
        <dbReference type="RuleBase" id="RU366025"/>
    </source>
</evidence>
<dbReference type="GO" id="GO:0006508">
    <property type="term" value="P:proteolysis"/>
    <property type="evidence" value="ECO:0007669"/>
    <property type="project" value="UniProtKB-KW"/>
</dbReference>
<dbReference type="Proteomes" id="UP000318571">
    <property type="component" value="Chromosome 10"/>
</dbReference>
<feature type="domain" description="USP" evidence="4">
    <location>
        <begin position="256"/>
        <end position="630"/>
    </location>
</feature>
<dbReference type="CDD" id="cd02674">
    <property type="entry name" value="Peptidase_C19R"/>
    <property type="match status" value="1"/>
</dbReference>
<dbReference type="Pfam" id="PF00443">
    <property type="entry name" value="UCH"/>
    <property type="match status" value="1"/>
</dbReference>
<evidence type="ECO:0000256" key="3">
    <source>
        <dbReference type="SAM" id="MobiDB-lite"/>
    </source>
</evidence>
<dbReference type="PROSITE" id="PS00973">
    <property type="entry name" value="USP_2"/>
    <property type="match status" value="1"/>
</dbReference>
<keyword evidence="2" id="KW-0378">Hydrolase</keyword>
<sequence length="682" mass="76760">MPIGQVYRSPVPPINRVSVISSPFLELDAKQGALIKRNFVVKKKPVDSNEETNGSESPKIQTKKVKIVKKVKVKHKNKENADPTEDHAEQLPSNNQINDQHNNDDSVIVGSEELVNGHTENGIESSPEGDRLLQNGIENQMSDISESVGDLHINGYDNEESDIATNEEIECLAPAKDRINVMEPDPQMNKTSLEENKPELTSEKISDIYEKFHAKDDDDVITPTASEPHIQKIEIPPPKSVITHKPLPYSIADHAKGLKNLGNTCFMNSIIQCLAHSAPILALCQEFALDKVQKVATVGPHTNIKIRSDAKTEGRITSAFANLVKDMWTSNGRDPIGSPQEFKREIGQYASKFLGFEQHDSQELLQYALEGMHSEINRIPPKEKATKNVDAGADENNNSCEPKKYDPDDPEEPNLSASEVGRRWWRQYLKHDSSVLSDLFMGQFRSTLKCTVCSHESVTFEPFWLISVPIPSKGRPRGSNSEGTVKLQDCLDLYVAEESLDGNEKPTCGKCKERQKCVKWYMVERWPKILVIHLKRFAPGERFRSKLSNHVDVPVEYLDLSSYSKSGPAHFDLYGVSNHSGTLHGGHYTAYCRHPYKKDKWHLYNDRAVSSTSKSGVISYEAYLLFFERKENEIEEEIEMASAKLDIPIETNNHPTLQNGNVAAKDDEVTDEDDLEDGDEEW</sequence>
<dbReference type="PANTHER" id="PTHR21646:SF23">
    <property type="entry name" value="UBIQUITIN CARBOXYL-TERMINAL HYDROLASE USP2"/>
    <property type="match status" value="1"/>
</dbReference>
<reference evidence="5 6" key="1">
    <citation type="journal article" date="2018" name="Nat. Ecol. Evol.">
        <title>Genomic signatures of mitonuclear coevolution across populations of Tigriopus californicus.</title>
        <authorList>
            <person name="Barreto F.S."/>
            <person name="Watson E.T."/>
            <person name="Lima T.G."/>
            <person name="Willett C.S."/>
            <person name="Edmands S."/>
            <person name="Li W."/>
            <person name="Burton R.S."/>
        </authorList>
    </citation>
    <scope>NUCLEOTIDE SEQUENCE [LARGE SCALE GENOMIC DNA]</scope>
    <source>
        <strain evidence="5 6">San Diego</strain>
    </source>
</reference>
<dbReference type="OMA" id="VNGHTEN"/>